<organism evidence="2 3">
    <name type="scientific">Synaphobranchus kaupii</name>
    <name type="common">Kaup's arrowtooth eel</name>
    <dbReference type="NCBI Taxonomy" id="118154"/>
    <lineage>
        <taxon>Eukaryota</taxon>
        <taxon>Metazoa</taxon>
        <taxon>Chordata</taxon>
        <taxon>Craniata</taxon>
        <taxon>Vertebrata</taxon>
        <taxon>Euteleostomi</taxon>
        <taxon>Actinopterygii</taxon>
        <taxon>Neopterygii</taxon>
        <taxon>Teleostei</taxon>
        <taxon>Anguilliformes</taxon>
        <taxon>Synaphobranchidae</taxon>
        <taxon>Synaphobranchus</taxon>
    </lineage>
</organism>
<protein>
    <submittedName>
        <fullName evidence="2">Uncharacterized protein</fullName>
    </submittedName>
</protein>
<evidence type="ECO:0000256" key="1">
    <source>
        <dbReference type="SAM" id="MobiDB-lite"/>
    </source>
</evidence>
<gene>
    <name evidence="2" type="ORF">SKAU_G00011270</name>
</gene>
<accession>A0A9Q1GB96</accession>
<feature type="compositionally biased region" description="Basic and acidic residues" evidence="1">
    <location>
        <begin position="1"/>
        <end position="18"/>
    </location>
</feature>
<comment type="caution">
    <text evidence="2">The sequence shown here is derived from an EMBL/GenBank/DDBJ whole genome shotgun (WGS) entry which is preliminary data.</text>
</comment>
<proteinExistence type="predicted"/>
<feature type="compositionally biased region" description="Polar residues" evidence="1">
    <location>
        <begin position="79"/>
        <end position="90"/>
    </location>
</feature>
<dbReference type="Proteomes" id="UP001152622">
    <property type="component" value="Chromosome 1"/>
</dbReference>
<reference evidence="2" key="1">
    <citation type="journal article" date="2023" name="Science">
        <title>Genome structures resolve the early diversification of teleost fishes.</title>
        <authorList>
            <person name="Parey E."/>
            <person name="Louis A."/>
            <person name="Montfort J."/>
            <person name="Bouchez O."/>
            <person name="Roques C."/>
            <person name="Iampietro C."/>
            <person name="Lluch J."/>
            <person name="Castinel A."/>
            <person name="Donnadieu C."/>
            <person name="Desvignes T."/>
            <person name="Floi Bucao C."/>
            <person name="Jouanno E."/>
            <person name="Wen M."/>
            <person name="Mejri S."/>
            <person name="Dirks R."/>
            <person name="Jansen H."/>
            <person name="Henkel C."/>
            <person name="Chen W.J."/>
            <person name="Zahm M."/>
            <person name="Cabau C."/>
            <person name="Klopp C."/>
            <person name="Thompson A.W."/>
            <person name="Robinson-Rechavi M."/>
            <person name="Braasch I."/>
            <person name="Lecointre G."/>
            <person name="Bobe J."/>
            <person name="Postlethwait J.H."/>
            <person name="Berthelot C."/>
            <person name="Roest Crollius H."/>
            <person name="Guiguen Y."/>
        </authorList>
    </citation>
    <scope>NUCLEOTIDE SEQUENCE</scope>
    <source>
        <strain evidence="2">WJC10195</strain>
    </source>
</reference>
<keyword evidence="3" id="KW-1185">Reference proteome</keyword>
<name>A0A9Q1GB96_SYNKA</name>
<evidence type="ECO:0000313" key="3">
    <source>
        <dbReference type="Proteomes" id="UP001152622"/>
    </source>
</evidence>
<feature type="region of interest" description="Disordered" evidence="1">
    <location>
        <begin position="1"/>
        <end position="22"/>
    </location>
</feature>
<dbReference type="AlphaFoldDB" id="A0A9Q1GB96"/>
<dbReference type="EMBL" id="JAINUF010000001">
    <property type="protein sequence ID" value="KAJ8380349.1"/>
    <property type="molecule type" value="Genomic_DNA"/>
</dbReference>
<evidence type="ECO:0000313" key="2">
    <source>
        <dbReference type="EMBL" id="KAJ8380349.1"/>
    </source>
</evidence>
<feature type="region of interest" description="Disordered" evidence="1">
    <location>
        <begin position="73"/>
        <end position="103"/>
    </location>
</feature>
<sequence length="150" mass="17363">MDRFQRLRERMDLKDQPEQRLQAGRHWDTKPSIQRVPRCLWLLRALQGTPRRLPQWALQRLLGRCPVPSSAVLFRGPSRSRTSATLSRGATGTHRPVQKACRKPQLRRLVQRAPNHLLSLQGLQRVPRRLLSRAPQACQRAPLLRPQQVA</sequence>